<name>A0A5B2WMS1_9PSEU</name>
<accession>A0A5B2WMS1</accession>
<protein>
    <submittedName>
        <fullName evidence="1">Glycosyltransferase family 4 protein</fullName>
    </submittedName>
</protein>
<dbReference type="AlphaFoldDB" id="A0A5B2WMS1"/>
<evidence type="ECO:0000313" key="2">
    <source>
        <dbReference type="Proteomes" id="UP000323454"/>
    </source>
</evidence>
<reference evidence="1 2" key="1">
    <citation type="submission" date="2019-09" db="EMBL/GenBank/DDBJ databases">
        <title>Goodfellowia gen. nov., a new genus of the Pseudonocardineae related to Actinoalloteichus, containing Goodfellowia coeruleoviolacea gen. nov., comb. nov. gen. nov., comb. nov.</title>
        <authorList>
            <person name="Labeda D."/>
        </authorList>
    </citation>
    <scope>NUCLEOTIDE SEQUENCE [LARGE SCALE GENOMIC DNA]</scope>
    <source>
        <strain evidence="1 2">AN110305</strain>
    </source>
</reference>
<dbReference type="SUPFAM" id="SSF53756">
    <property type="entry name" value="UDP-Glycosyltransferase/glycogen phosphorylase"/>
    <property type="match status" value="1"/>
</dbReference>
<organism evidence="1 2">
    <name type="scientific">Solihabitans fulvus</name>
    <dbReference type="NCBI Taxonomy" id="1892852"/>
    <lineage>
        <taxon>Bacteria</taxon>
        <taxon>Bacillati</taxon>
        <taxon>Actinomycetota</taxon>
        <taxon>Actinomycetes</taxon>
        <taxon>Pseudonocardiales</taxon>
        <taxon>Pseudonocardiaceae</taxon>
        <taxon>Solihabitans</taxon>
    </lineage>
</organism>
<comment type="caution">
    <text evidence="1">The sequence shown here is derived from an EMBL/GenBank/DDBJ whole genome shotgun (WGS) entry which is preliminary data.</text>
</comment>
<keyword evidence="2" id="KW-1185">Reference proteome</keyword>
<keyword evidence="1" id="KW-0808">Transferase</keyword>
<proteinExistence type="predicted"/>
<dbReference type="GO" id="GO:0016740">
    <property type="term" value="F:transferase activity"/>
    <property type="evidence" value="ECO:0007669"/>
    <property type="project" value="UniProtKB-KW"/>
</dbReference>
<dbReference type="EMBL" id="VUOB01000067">
    <property type="protein sequence ID" value="KAA2253333.1"/>
    <property type="molecule type" value="Genomic_DNA"/>
</dbReference>
<dbReference type="Gene3D" id="3.40.50.2000">
    <property type="entry name" value="Glycogen Phosphorylase B"/>
    <property type="match status" value="2"/>
</dbReference>
<evidence type="ECO:0000313" key="1">
    <source>
        <dbReference type="EMBL" id="KAA2253333.1"/>
    </source>
</evidence>
<gene>
    <name evidence="1" type="ORF">F0L68_33535</name>
</gene>
<dbReference type="OrthoDB" id="9809227at2"/>
<dbReference type="RefSeq" id="WP_149853898.1">
    <property type="nucleotide sequence ID" value="NZ_VUOB01000067.1"/>
</dbReference>
<dbReference type="Proteomes" id="UP000323454">
    <property type="component" value="Unassembled WGS sequence"/>
</dbReference>
<sequence>MRVGVCDFPSSYAFPPYGYGGIERWLWAAATGARQAGAEVHLLGPAWRDDLPSGLGRLPVRLEDLRPGDRAMKELTRLQLDLLIVGHEYPSLPAWRRTHAELDCDVATFQHDPHFQHAPDAFDGHRTRLYCYSPEMMDRYRDHRPHQDLSVQFGLHEEGAPAVLPGEDLVWIGRIDQDKAPHLAALAAAKVGRRLRVIGPVLDRDYLAQHEAILGAAHVDLVGELSGAAKLDALRGARAMVYTCARDYVEAGAAVFGETLRCGTPVAALTWRQGTCAQAALDADIGSVARVDPRADDETAATALAEAITVAERLDPGLVQQIGLEKFSPRRHFLALVSRP</sequence>
<reference evidence="1 2" key="2">
    <citation type="submission" date="2019-09" db="EMBL/GenBank/DDBJ databases">
        <authorList>
            <person name="Jin C."/>
        </authorList>
    </citation>
    <scope>NUCLEOTIDE SEQUENCE [LARGE SCALE GENOMIC DNA]</scope>
    <source>
        <strain evidence="1 2">AN110305</strain>
    </source>
</reference>